<evidence type="ECO:0000313" key="1">
    <source>
        <dbReference type="EMBL" id="MCZ8537415.1"/>
    </source>
</evidence>
<dbReference type="EMBL" id="JAMKBJ010000007">
    <property type="protein sequence ID" value="MCZ8537415.1"/>
    <property type="molecule type" value="Genomic_DNA"/>
</dbReference>
<organism evidence="1 2">
    <name type="scientific">Paenisporosarcina quisquiliarum</name>
    <dbReference type="NCBI Taxonomy" id="365346"/>
    <lineage>
        <taxon>Bacteria</taxon>
        <taxon>Bacillati</taxon>
        <taxon>Bacillota</taxon>
        <taxon>Bacilli</taxon>
        <taxon>Bacillales</taxon>
        <taxon>Caryophanaceae</taxon>
        <taxon>Paenisporosarcina</taxon>
    </lineage>
</organism>
<dbReference type="Proteomes" id="UP001152173">
    <property type="component" value="Unassembled WGS sequence"/>
</dbReference>
<reference evidence="1" key="1">
    <citation type="submission" date="2022-05" db="EMBL/GenBank/DDBJ databases">
        <authorList>
            <person name="Colautti A."/>
            <person name="Iacumin L."/>
        </authorList>
    </citation>
    <scope>NUCLEOTIDE SEQUENCE</scope>
    <source>
        <strain evidence="1">SK 55</strain>
    </source>
</reference>
<protein>
    <submittedName>
        <fullName evidence="1">YutD family protein</fullName>
    </submittedName>
</protein>
<dbReference type="Pfam" id="PF06265">
    <property type="entry name" value="YutD-like"/>
    <property type="match status" value="1"/>
</dbReference>
<dbReference type="InterPro" id="IPR009370">
    <property type="entry name" value="YutD-like"/>
</dbReference>
<gene>
    <name evidence="1" type="ORF">M9R32_09500</name>
</gene>
<evidence type="ECO:0000313" key="2">
    <source>
        <dbReference type="Proteomes" id="UP001152173"/>
    </source>
</evidence>
<dbReference type="AlphaFoldDB" id="A0A9X3LHB9"/>
<accession>A0A9X3LHB9</accession>
<sequence>MITIDRWDYEILIDYREAFKEEAFQDRYSEILNKYDYILGDWGYGQLRLKGFFDDKNQKATYDTKVSTLQDYLYEYCNFGCAYFILKKTGPAKPVAVPAAIEEVVKEEIPQEENLDSDVQSS</sequence>
<comment type="caution">
    <text evidence="1">The sequence shown here is derived from an EMBL/GenBank/DDBJ whole genome shotgun (WGS) entry which is preliminary data.</text>
</comment>
<dbReference type="RefSeq" id="WP_269926510.1">
    <property type="nucleotide sequence ID" value="NZ_JAMKBJ010000007.1"/>
</dbReference>
<proteinExistence type="predicted"/>
<name>A0A9X3LHB9_9BACL</name>
<keyword evidence="2" id="KW-1185">Reference proteome</keyword>
<dbReference type="Gene3D" id="3.50.4.20">
    <property type="match status" value="1"/>
</dbReference>
<dbReference type="InterPro" id="IPR038141">
    <property type="entry name" value="YutD-like_sf"/>
</dbReference>